<dbReference type="GO" id="GO:0046872">
    <property type="term" value="F:metal ion binding"/>
    <property type="evidence" value="ECO:0007669"/>
    <property type="project" value="UniProtKB-KW"/>
</dbReference>
<accession>A0A254TG01</accession>
<name>A0A254TG01_9BURK</name>
<dbReference type="FunFam" id="3.90.850.10:FF:000012">
    <property type="entry name" value="Putative 2-hydroxyhepta-2,4-diene-1,7-dioate isomerase"/>
    <property type="match status" value="1"/>
</dbReference>
<dbReference type="Proteomes" id="UP000197535">
    <property type="component" value="Unassembled WGS sequence"/>
</dbReference>
<comment type="cofactor">
    <cofactor evidence="1">
        <name>Mg(2+)</name>
        <dbReference type="ChEBI" id="CHEBI:18420"/>
    </cofactor>
</comment>
<keyword evidence="3" id="KW-0479">Metal-binding</keyword>
<evidence type="ECO:0000256" key="2">
    <source>
        <dbReference type="ARBA" id="ARBA00010211"/>
    </source>
</evidence>
<dbReference type="GO" id="GO:0044281">
    <property type="term" value="P:small molecule metabolic process"/>
    <property type="evidence" value="ECO:0007669"/>
    <property type="project" value="UniProtKB-ARBA"/>
</dbReference>
<feature type="domain" description="Fumarylacetoacetase-like C-terminal" evidence="4">
    <location>
        <begin position="72"/>
        <end position="278"/>
    </location>
</feature>
<sequence>MKLVRYGRSGKEKPGLIDAEGRVRDLSGVVDDIGPDQLSDKVLKRLAKIKPESLPLVRGNPRRGVPLARVGKFIGIGLNYSDHAAEAGMAIPKEPIVFMKATSCLSGPDDPVMLPKGSKKTDWEVELGVVIGTVARSVSEKDALSHVAGYCVVNDVSEREYQLERGTQWDKGKGCDTFGPVGPWLVTRDEVPNPQRLELWLDLNGKRVQSGNTKTMIFSVAKLVSYVSRFMTLMPGDIITTGTPPGVGMGMKPPQFLKRGDELVLGIEGLGEQRQSVVAYKAA</sequence>
<organism evidence="5 6">
    <name type="scientific">Noviherbaspirillum denitrificans</name>
    <dbReference type="NCBI Taxonomy" id="1968433"/>
    <lineage>
        <taxon>Bacteria</taxon>
        <taxon>Pseudomonadati</taxon>
        <taxon>Pseudomonadota</taxon>
        <taxon>Betaproteobacteria</taxon>
        <taxon>Burkholderiales</taxon>
        <taxon>Oxalobacteraceae</taxon>
        <taxon>Noviherbaspirillum</taxon>
    </lineage>
</organism>
<comment type="similarity">
    <text evidence="2">Belongs to the FAH family.</text>
</comment>
<dbReference type="GO" id="GO:0016853">
    <property type="term" value="F:isomerase activity"/>
    <property type="evidence" value="ECO:0007669"/>
    <property type="project" value="UniProtKB-KW"/>
</dbReference>
<dbReference type="InterPro" id="IPR051121">
    <property type="entry name" value="FAH"/>
</dbReference>
<evidence type="ECO:0000256" key="1">
    <source>
        <dbReference type="ARBA" id="ARBA00001946"/>
    </source>
</evidence>
<reference evidence="5 6" key="1">
    <citation type="submission" date="2016-02" db="EMBL/GenBank/DDBJ databases">
        <authorList>
            <person name="Wen L."/>
            <person name="He K."/>
            <person name="Yang H."/>
        </authorList>
    </citation>
    <scope>NUCLEOTIDE SEQUENCE [LARGE SCALE GENOMIC DNA]</scope>
    <source>
        <strain evidence="5 6">TSA40</strain>
    </source>
</reference>
<proteinExistence type="inferred from homology"/>
<dbReference type="EMBL" id="LSTO01000003">
    <property type="protein sequence ID" value="OWW18598.1"/>
    <property type="molecule type" value="Genomic_DNA"/>
</dbReference>
<comment type="caution">
    <text evidence="5">The sequence shown here is derived from an EMBL/GenBank/DDBJ whole genome shotgun (WGS) entry which is preliminary data.</text>
</comment>
<dbReference type="PANTHER" id="PTHR42796:SF4">
    <property type="entry name" value="FUMARYLACETOACETATE HYDROLASE DOMAIN-CONTAINING PROTEIN 2A"/>
    <property type="match status" value="1"/>
</dbReference>
<evidence type="ECO:0000313" key="6">
    <source>
        <dbReference type="Proteomes" id="UP000197535"/>
    </source>
</evidence>
<dbReference type="InterPro" id="IPR011234">
    <property type="entry name" value="Fumarylacetoacetase-like_C"/>
</dbReference>
<gene>
    <name evidence="5" type="ORF">AYR66_00885</name>
</gene>
<evidence type="ECO:0000256" key="3">
    <source>
        <dbReference type="ARBA" id="ARBA00022723"/>
    </source>
</evidence>
<dbReference type="SUPFAM" id="SSF56529">
    <property type="entry name" value="FAH"/>
    <property type="match status" value="1"/>
</dbReference>
<keyword evidence="5" id="KW-0413">Isomerase</keyword>
<evidence type="ECO:0000313" key="5">
    <source>
        <dbReference type="EMBL" id="OWW18598.1"/>
    </source>
</evidence>
<dbReference type="Gene3D" id="3.90.850.10">
    <property type="entry name" value="Fumarylacetoacetase-like, C-terminal domain"/>
    <property type="match status" value="1"/>
</dbReference>
<keyword evidence="6" id="KW-1185">Reference proteome</keyword>
<dbReference type="PANTHER" id="PTHR42796">
    <property type="entry name" value="FUMARYLACETOACETATE HYDROLASE DOMAIN-CONTAINING PROTEIN 2A-RELATED"/>
    <property type="match status" value="1"/>
</dbReference>
<dbReference type="AlphaFoldDB" id="A0A254TG01"/>
<dbReference type="OrthoDB" id="8582489at2"/>
<protein>
    <submittedName>
        <fullName evidence="5">2-hydroxyhepta-2,4-diene-1,7-dioate isomerase</fullName>
    </submittedName>
</protein>
<dbReference type="InterPro" id="IPR036663">
    <property type="entry name" value="Fumarylacetoacetase_C_sf"/>
</dbReference>
<evidence type="ECO:0000259" key="4">
    <source>
        <dbReference type="Pfam" id="PF01557"/>
    </source>
</evidence>
<dbReference type="RefSeq" id="WP_088710325.1">
    <property type="nucleotide sequence ID" value="NZ_LSTO01000003.1"/>
</dbReference>
<dbReference type="Pfam" id="PF01557">
    <property type="entry name" value="FAA_hydrolase"/>
    <property type="match status" value="1"/>
</dbReference>